<evidence type="ECO:0000313" key="3">
    <source>
        <dbReference type="EMBL" id="KZE67233.1"/>
    </source>
</evidence>
<dbReference type="PANTHER" id="PTHR46018:SF4">
    <property type="entry name" value="METALLO-HYDROLASE YHFI-RELATED"/>
    <property type="match status" value="1"/>
</dbReference>
<evidence type="ECO:0000313" key="4">
    <source>
        <dbReference type="Proteomes" id="UP000076567"/>
    </source>
</evidence>
<gene>
    <name evidence="3" type="ORF">AWM68_05115</name>
</gene>
<protein>
    <recommendedName>
        <fullName evidence="2">Metallo-beta-lactamase domain-containing protein</fullName>
    </recommendedName>
</protein>
<dbReference type="GO" id="GO:0042781">
    <property type="term" value="F:3'-tRNA processing endoribonuclease activity"/>
    <property type="evidence" value="ECO:0007669"/>
    <property type="project" value="TreeGrafter"/>
</dbReference>
<dbReference type="EMBL" id="LRFC01000012">
    <property type="protein sequence ID" value="KZE67233.1"/>
    <property type="molecule type" value="Genomic_DNA"/>
</dbReference>
<dbReference type="InterPro" id="IPR036866">
    <property type="entry name" value="RibonucZ/Hydroxyglut_hydro"/>
</dbReference>
<dbReference type="CDD" id="cd07716">
    <property type="entry name" value="RNaseZ_short-form-like_MBL-fold"/>
    <property type="match status" value="1"/>
</dbReference>
<accession>A0A165NQS1</accession>
<dbReference type="SUPFAM" id="SSF56281">
    <property type="entry name" value="Metallo-hydrolase/oxidoreductase"/>
    <property type="match status" value="1"/>
</dbReference>
<dbReference type="AlphaFoldDB" id="A0A165NQS1"/>
<dbReference type="SMART" id="SM00849">
    <property type="entry name" value="Lactamase_B"/>
    <property type="match status" value="1"/>
</dbReference>
<dbReference type="PANTHER" id="PTHR46018">
    <property type="entry name" value="ZINC PHOSPHODIESTERASE ELAC PROTEIN 1"/>
    <property type="match status" value="1"/>
</dbReference>
<evidence type="ECO:0000259" key="2">
    <source>
        <dbReference type="SMART" id="SM00849"/>
    </source>
</evidence>
<keyword evidence="1" id="KW-0862">Zinc</keyword>
<name>A0A165NQS1_9BACL</name>
<dbReference type="RefSeq" id="WP_066240069.1">
    <property type="nucleotide sequence ID" value="NZ_LRFC01000012.1"/>
</dbReference>
<proteinExistence type="predicted"/>
<evidence type="ECO:0000256" key="1">
    <source>
        <dbReference type="ARBA" id="ARBA00022833"/>
    </source>
</evidence>
<dbReference type="OrthoDB" id="9794898at2"/>
<feature type="domain" description="Metallo-beta-lactamase" evidence="2">
    <location>
        <begin position="18"/>
        <end position="189"/>
    </location>
</feature>
<keyword evidence="4" id="KW-1185">Reference proteome</keyword>
<comment type="caution">
    <text evidence="3">The sequence shown here is derived from an EMBL/GenBank/DDBJ whole genome shotgun (WGS) entry which is preliminary data.</text>
</comment>
<dbReference type="InterPro" id="IPR001279">
    <property type="entry name" value="Metallo-B-lactamas"/>
</dbReference>
<organism evidence="3 4">
    <name type="scientific">Fictibacillus phosphorivorans</name>
    <dbReference type="NCBI Taxonomy" id="1221500"/>
    <lineage>
        <taxon>Bacteria</taxon>
        <taxon>Bacillati</taxon>
        <taxon>Bacillota</taxon>
        <taxon>Bacilli</taxon>
        <taxon>Bacillales</taxon>
        <taxon>Fictibacillaceae</taxon>
        <taxon>Fictibacillus</taxon>
    </lineage>
</organism>
<dbReference type="Gene3D" id="3.60.15.10">
    <property type="entry name" value="Ribonuclease Z/Hydroxyacylglutathione hydrolase-like"/>
    <property type="match status" value="1"/>
</dbReference>
<sequence length="244" mass="26696">MKLTVLGYWGGYPAKGEATSGYLLQSDGFNLLIDCGSGVLSQLQNYIKPEKLDAVILSHYHADHVADIGVLQYSRLIQSFLQKGIKTLPIYGHTKDEGSFQSLTHGTHTKGISYDPEGELKVGPFTITFQLTKHAVVCYAMRITDGKSTLVYTADTALIPELVPFSRNADLLIAECNFYKGMDGSGPGHMTSEDCGKLAQQSEAHQLLLTHLPHFGQLSQLVTEAKEVYNNKVELASSGWTWGA</sequence>
<dbReference type="Proteomes" id="UP000076567">
    <property type="component" value="Unassembled WGS sequence"/>
</dbReference>
<dbReference type="Pfam" id="PF12706">
    <property type="entry name" value="Lactamase_B_2"/>
    <property type="match status" value="1"/>
</dbReference>
<reference evidence="4" key="1">
    <citation type="submission" date="2016-01" db="EMBL/GenBank/DDBJ databases">
        <title>Draft genome of Chromobacterium sp. F49.</title>
        <authorList>
            <person name="Hong K.W."/>
        </authorList>
    </citation>
    <scope>NUCLEOTIDE SEQUENCE [LARGE SCALE GENOMIC DNA]</scope>
    <source>
        <strain evidence="4">P7IIIA</strain>
    </source>
</reference>